<dbReference type="SUPFAM" id="SSF53474">
    <property type="entry name" value="alpha/beta-Hydrolases"/>
    <property type="match status" value="1"/>
</dbReference>
<gene>
    <name evidence="1" type="ORF">SAMN06295970_12020</name>
</gene>
<dbReference type="InterPro" id="IPR029058">
    <property type="entry name" value="AB_hydrolase_fold"/>
</dbReference>
<dbReference type="Proteomes" id="UP001158049">
    <property type="component" value="Unassembled WGS sequence"/>
</dbReference>
<proteinExistence type="predicted"/>
<keyword evidence="2" id="KW-1185">Reference proteome</keyword>
<dbReference type="Pfam" id="PF00756">
    <property type="entry name" value="Esterase"/>
    <property type="match status" value="1"/>
</dbReference>
<dbReference type="Gene3D" id="3.40.50.1820">
    <property type="entry name" value="alpha/beta hydrolase"/>
    <property type="match status" value="1"/>
</dbReference>
<dbReference type="RefSeq" id="WP_283444337.1">
    <property type="nucleotide sequence ID" value="NZ_FXUL01000020.1"/>
</dbReference>
<reference evidence="1 2" key="1">
    <citation type="submission" date="2017-05" db="EMBL/GenBank/DDBJ databases">
        <authorList>
            <person name="Varghese N."/>
            <person name="Submissions S."/>
        </authorList>
    </citation>
    <scope>NUCLEOTIDE SEQUENCE [LARGE SCALE GENOMIC DNA]</scope>
    <source>
        <strain evidence="1 2">DSM 26001</strain>
    </source>
</reference>
<sequence>MTALRVLTDIARPGRRAPALMVLLPGALQTPETLVEEGIVAAVRGRGLALDLVLVDPGLQSIGEATDGSVGARLEALLGPARQDYRATWLAGVSLGGFMALAHAARYPARVDGMFLLAPYPGNRLLTGAIEAAGGPAAWAETHAVNNSDAAAGQADDEENAWRWLAQNGRAGGLLEIHLALASEDRFAAGQRLMAGTLPPERVDWVAGGHDWPSWRRLWNNFLDRNDARFRGDD</sequence>
<dbReference type="InterPro" id="IPR000801">
    <property type="entry name" value="Esterase-like"/>
</dbReference>
<comment type="caution">
    <text evidence="1">The sequence shown here is derived from an EMBL/GenBank/DDBJ whole genome shotgun (WGS) entry which is preliminary data.</text>
</comment>
<organism evidence="1 2">
    <name type="scientific">Noviherbaspirillum suwonense</name>
    <dbReference type="NCBI Taxonomy" id="1224511"/>
    <lineage>
        <taxon>Bacteria</taxon>
        <taxon>Pseudomonadati</taxon>
        <taxon>Pseudomonadota</taxon>
        <taxon>Betaproteobacteria</taxon>
        <taxon>Burkholderiales</taxon>
        <taxon>Oxalobacteraceae</taxon>
        <taxon>Noviherbaspirillum</taxon>
    </lineage>
</organism>
<accession>A0ABY1QMI7</accession>
<dbReference type="EMBL" id="FXUL01000020">
    <property type="protein sequence ID" value="SMP74003.1"/>
    <property type="molecule type" value="Genomic_DNA"/>
</dbReference>
<name>A0ABY1QMI7_9BURK</name>
<protein>
    <submittedName>
        <fullName evidence="1">Esterase</fullName>
    </submittedName>
</protein>
<evidence type="ECO:0000313" key="2">
    <source>
        <dbReference type="Proteomes" id="UP001158049"/>
    </source>
</evidence>
<evidence type="ECO:0000313" key="1">
    <source>
        <dbReference type="EMBL" id="SMP74003.1"/>
    </source>
</evidence>